<accession>A0ABU6Y9R1</accession>
<gene>
    <name evidence="1" type="ORF">PIB30_028478</name>
</gene>
<comment type="caution">
    <text evidence="1">The sequence shown here is derived from an EMBL/GenBank/DDBJ whole genome shotgun (WGS) entry which is preliminary data.</text>
</comment>
<organism evidence="1 2">
    <name type="scientific">Stylosanthes scabra</name>
    <dbReference type="NCBI Taxonomy" id="79078"/>
    <lineage>
        <taxon>Eukaryota</taxon>
        <taxon>Viridiplantae</taxon>
        <taxon>Streptophyta</taxon>
        <taxon>Embryophyta</taxon>
        <taxon>Tracheophyta</taxon>
        <taxon>Spermatophyta</taxon>
        <taxon>Magnoliopsida</taxon>
        <taxon>eudicotyledons</taxon>
        <taxon>Gunneridae</taxon>
        <taxon>Pentapetalae</taxon>
        <taxon>rosids</taxon>
        <taxon>fabids</taxon>
        <taxon>Fabales</taxon>
        <taxon>Fabaceae</taxon>
        <taxon>Papilionoideae</taxon>
        <taxon>50 kb inversion clade</taxon>
        <taxon>dalbergioids sensu lato</taxon>
        <taxon>Dalbergieae</taxon>
        <taxon>Pterocarpus clade</taxon>
        <taxon>Stylosanthes</taxon>
    </lineage>
</organism>
<evidence type="ECO:0000313" key="2">
    <source>
        <dbReference type="Proteomes" id="UP001341840"/>
    </source>
</evidence>
<dbReference type="EMBL" id="JASCZI010241768">
    <property type="protein sequence ID" value="MED6206616.1"/>
    <property type="molecule type" value="Genomic_DNA"/>
</dbReference>
<keyword evidence="2" id="KW-1185">Reference proteome</keyword>
<dbReference type="Proteomes" id="UP001341840">
    <property type="component" value="Unassembled WGS sequence"/>
</dbReference>
<name>A0ABU6Y9R1_9FABA</name>
<reference evidence="1 2" key="1">
    <citation type="journal article" date="2023" name="Plants (Basel)">
        <title>Bridging the Gap: Combining Genomics and Transcriptomics Approaches to Understand Stylosanthes scabra, an Orphan Legume from the Brazilian Caatinga.</title>
        <authorList>
            <person name="Ferreira-Neto J.R.C."/>
            <person name="da Silva M.D."/>
            <person name="Binneck E."/>
            <person name="de Melo N.F."/>
            <person name="da Silva R.H."/>
            <person name="de Melo A.L.T.M."/>
            <person name="Pandolfi V."/>
            <person name="Bustamante F.O."/>
            <person name="Brasileiro-Vidal A.C."/>
            <person name="Benko-Iseppon A.M."/>
        </authorList>
    </citation>
    <scope>NUCLEOTIDE SEQUENCE [LARGE SCALE GENOMIC DNA]</scope>
    <source>
        <tissue evidence="1">Leaves</tissue>
    </source>
</reference>
<evidence type="ECO:0000313" key="1">
    <source>
        <dbReference type="EMBL" id="MED6206616.1"/>
    </source>
</evidence>
<proteinExistence type="predicted"/>
<protein>
    <submittedName>
        <fullName evidence="1">Uncharacterized protein</fullName>
    </submittedName>
</protein>
<sequence length="144" mass="15991">MRINNKVGLLAYAMDAALCAAAVSWFARCITHMFLKGFSTTVQAERPFVGNDLVRQKGAPSAKEKLHCSISEHTDRDPFYPMGFKTSNLALLLPPSFLKFEIGGRGARGIMSRVVKAINTPMVGEMETHLGRVLIEECSWKLKF</sequence>